<evidence type="ECO:0000313" key="4">
    <source>
        <dbReference type="EMBL" id="OOP66733.1"/>
    </source>
</evidence>
<keyword evidence="5" id="KW-1185">Reference proteome</keyword>
<dbReference type="SMART" id="SM00422">
    <property type="entry name" value="HTH_MERR"/>
    <property type="match status" value="1"/>
</dbReference>
<organism evidence="4 5">
    <name type="scientific">Heyndrickxia oleronia</name>
    <dbReference type="NCBI Taxonomy" id="38875"/>
    <lineage>
        <taxon>Bacteria</taxon>
        <taxon>Bacillati</taxon>
        <taxon>Bacillota</taxon>
        <taxon>Bacilli</taxon>
        <taxon>Bacillales</taxon>
        <taxon>Bacillaceae</taxon>
        <taxon>Heyndrickxia</taxon>
    </lineage>
</organism>
<proteinExistence type="predicted"/>
<feature type="coiled-coil region" evidence="2">
    <location>
        <begin position="94"/>
        <end position="131"/>
    </location>
</feature>
<dbReference type="SUPFAM" id="SSF46955">
    <property type="entry name" value="Putative DNA-binding domain"/>
    <property type="match status" value="1"/>
</dbReference>
<evidence type="ECO:0000259" key="3">
    <source>
        <dbReference type="PROSITE" id="PS50937"/>
    </source>
</evidence>
<sequence>MDELKIDDVAKQSGLTKRTIRYYEQLGILPSPPRSDGGFRLYSQEHVEFLKKITNAKEVMGFSLQELQEFIKLNDELEVQRMDYRQFKGTNKQKEKLEKVYQTVVEQLNLIEQKKKKILKVEADLVSLRDRAKAALIRFEKEESEKN</sequence>
<dbReference type="AlphaFoldDB" id="A0A8E2I8C3"/>
<dbReference type="RefSeq" id="WP_058006176.1">
    <property type="nucleotide sequence ID" value="NZ_CP065424.1"/>
</dbReference>
<keyword evidence="1" id="KW-0238">DNA-binding</keyword>
<dbReference type="PANTHER" id="PTHR30204">
    <property type="entry name" value="REDOX-CYCLING DRUG-SENSING TRANSCRIPTIONAL ACTIVATOR SOXR"/>
    <property type="match status" value="1"/>
</dbReference>
<dbReference type="EMBL" id="MTLA01000270">
    <property type="protein sequence ID" value="OOP66733.1"/>
    <property type="molecule type" value="Genomic_DNA"/>
</dbReference>
<feature type="domain" description="HTH merR-type" evidence="3">
    <location>
        <begin position="3"/>
        <end position="73"/>
    </location>
</feature>
<dbReference type="InterPro" id="IPR009061">
    <property type="entry name" value="DNA-bd_dom_put_sf"/>
</dbReference>
<dbReference type="Gene3D" id="1.10.1660.10">
    <property type="match status" value="1"/>
</dbReference>
<name>A0A8E2I8C3_9BACI</name>
<dbReference type="PANTHER" id="PTHR30204:SF58">
    <property type="entry name" value="HTH-TYPE TRANSCRIPTIONAL REGULATOR YFMP"/>
    <property type="match status" value="1"/>
</dbReference>
<reference evidence="4 5" key="1">
    <citation type="submission" date="2017-01" db="EMBL/GenBank/DDBJ databases">
        <title>Draft genome sequence of Bacillus oleronius.</title>
        <authorList>
            <person name="Allam M."/>
        </authorList>
    </citation>
    <scope>NUCLEOTIDE SEQUENCE [LARGE SCALE GENOMIC DNA]</scope>
    <source>
        <strain evidence="4 5">DSM 9356</strain>
    </source>
</reference>
<protein>
    <submittedName>
        <fullName evidence="4">MerR family transcriptional regulator</fullName>
    </submittedName>
</protein>
<dbReference type="InterPro" id="IPR000551">
    <property type="entry name" value="MerR-type_HTH_dom"/>
</dbReference>
<dbReference type="InterPro" id="IPR047057">
    <property type="entry name" value="MerR_fam"/>
</dbReference>
<accession>A0A8E2I8C3</accession>
<dbReference type="Proteomes" id="UP000189761">
    <property type="component" value="Unassembled WGS sequence"/>
</dbReference>
<gene>
    <name evidence="4" type="ORF">BWZ43_19465</name>
</gene>
<dbReference type="Pfam" id="PF13411">
    <property type="entry name" value="MerR_1"/>
    <property type="match status" value="1"/>
</dbReference>
<evidence type="ECO:0000313" key="5">
    <source>
        <dbReference type="Proteomes" id="UP000189761"/>
    </source>
</evidence>
<dbReference type="GO" id="GO:0003677">
    <property type="term" value="F:DNA binding"/>
    <property type="evidence" value="ECO:0007669"/>
    <property type="project" value="UniProtKB-KW"/>
</dbReference>
<dbReference type="GO" id="GO:0003700">
    <property type="term" value="F:DNA-binding transcription factor activity"/>
    <property type="evidence" value="ECO:0007669"/>
    <property type="project" value="InterPro"/>
</dbReference>
<dbReference type="PROSITE" id="PS50937">
    <property type="entry name" value="HTH_MERR_2"/>
    <property type="match status" value="1"/>
</dbReference>
<evidence type="ECO:0000256" key="1">
    <source>
        <dbReference type="ARBA" id="ARBA00023125"/>
    </source>
</evidence>
<evidence type="ECO:0000256" key="2">
    <source>
        <dbReference type="SAM" id="Coils"/>
    </source>
</evidence>
<comment type="caution">
    <text evidence="4">The sequence shown here is derived from an EMBL/GenBank/DDBJ whole genome shotgun (WGS) entry which is preliminary data.</text>
</comment>
<keyword evidence="2" id="KW-0175">Coiled coil</keyword>